<dbReference type="Gene3D" id="3.30.300.20">
    <property type="match status" value="1"/>
</dbReference>
<dbReference type="AlphaFoldDB" id="A0A4P7ULM4"/>
<dbReference type="OrthoDB" id="5459592at2"/>
<dbReference type="Proteomes" id="UP000297065">
    <property type="component" value="Chromosome"/>
</dbReference>
<dbReference type="Pfam" id="PF02566">
    <property type="entry name" value="OsmC"/>
    <property type="match status" value="1"/>
</dbReference>
<evidence type="ECO:0000313" key="2">
    <source>
        <dbReference type="Proteomes" id="UP000297065"/>
    </source>
</evidence>
<organism evidence="1 2">
    <name type="scientific">Desulfovibrio desulfuricans</name>
    <dbReference type="NCBI Taxonomy" id="876"/>
    <lineage>
        <taxon>Bacteria</taxon>
        <taxon>Pseudomonadati</taxon>
        <taxon>Thermodesulfobacteriota</taxon>
        <taxon>Desulfovibrionia</taxon>
        <taxon>Desulfovibrionales</taxon>
        <taxon>Desulfovibrionaceae</taxon>
        <taxon>Desulfovibrio</taxon>
    </lineage>
</organism>
<dbReference type="InterPro" id="IPR036102">
    <property type="entry name" value="OsmC/Ohrsf"/>
</dbReference>
<dbReference type="InterPro" id="IPR003718">
    <property type="entry name" value="OsmC/Ohr_fam"/>
</dbReference>
<sequence length="142" mass="15315">MQVNIKYNREGDVHTLKTEDGAFPGITVDNTGLPEEKKSGTAKQLLGCAAVFCYMSALVGSMEARNVPFSHVSATAALEVGKNDIGLGRITKIIIDANVTIPGDSEEIFARVEKVMRKGCLVTSSLHDGIEMEYKLNHTCKG</sequence>
<name>A0A4P7ULM4_DESDE</name>
<dbReference type="RefSeq" id="WP_136399954.1">
    <property type="nucleotide sequence ID" value="NZ_CP036295.1"/>
</dbReference>
<proteinExistence type="predicted"/>
<reference evidence="1 2" key="1">
    <citation type="submission" date="2019-02" db="EMBL/GenBank/DDBJ databases">
        <title>Complete Genome Sequence of Desulfovibrio desulfuricans IC1, a Sulfonate Utilizing Anaerobe.</title>
        <authorList>
            <person name="Day L.A."/>
            <person name="De Leon K.B."/>
            <person name="Wall J.D."/>
        </authorList>
    </citation>
    <scope>NUCLEOTIDE SEQUENCE [LARGE SCALE GENOMIC DNA]</scope>
    <source>
        <strain evidence="1 2">IC1</strain>
    </source>
</reference>
<protein>
    <submittedName>
        <fullName evidence="1">OsmC family peroxiredoxin</fullName>
    </submittedName>
</protein>
<accession>A0A4P7ULM4</accession>
<dbReference type="InterPro" id="IPR015946">
    <property type="entry name" value="KH_dom-like_a/b"/>
</dbReference>
<dbReference type="EMBL" id="CP036295">
    <property type="protein sequence ID" value="QCC85818.1"/>
    <property type="molecule type" value="Genomic_DNA"/>
</dbReference>
<dbReference type="SUPFAM" id="SSF82784">
    <property type="entry name" value="OsmC-like"/>
    <property type="match status" value="1"/>
</dbReference>
<evidence type="ECO:0000313" key="1">
    <source>
        <dbReference type="EMBL" id="QCC85818.1"/>
    </source>
</evidence>
<gene>
    <name evidence="1" type="ORF">DDIC_08010</name>
</gene>